<protein>
    <submittedName>
        <fullName evidence="1">Uncharacterized protein</fullName>
    </submittedName>
</protein>
<name>A0A5M6D5M4_9BACT</name>
<evidence type="ECO:0000313" key="2">
    <source>
        <dbReference type="Proteomes" id="UP000324479"/>
    </source>
</evidence>
<accession>A0A5M6D5M4</accession>
<sequence length="206" mass="22932">MAAIAAWAFWPVEHSAEGSDQREFQVQCDFARFRQILVRKNPTKAIVAHGGMELISESIEGLNVDTSQDDQPLLNAIRGQSRTEVDATKTLTVHVNNPQIESTDLVLRQHADIDQDRVRVETRSTDPQGSIQRYETTLEAVPDADGTRVSLSVQMVITVRVPRLFTGTADREVQRSAETGLAEQQDALTALVEKYASDLLMLPEFN</sequence>
<gene>
    <name evidence="1" type="ORF">FYK55_13900</name>
</gene>
<evidence type="ECO:0000313" key="1">
    <source>
        <dbReference type="EMBL" id="KAA5542791.1"/>
    </source>
</evidence>
<keyword evidence="2" id="KW-1185">Reference proteome</keyword>
<reference evidence="1 2" key="1">
    <citation type="submission" date="2019-08" db="EMBL/GenBank/DDBJ databases">
        <authorList>
            <person name="Dhanesh K."/>
            <person name="Kumar G."/>
            <person name="Sasikala C."/>
            <person name="Venkata Ramana C."/>
        </authorList>
    </citation>
    <scope>NUCLEOTIDE SEQUENCE [LARGE SCALE GENOMIC DNA]</scope>
    <source>
        <strain evidence="1 2">JC645</strain>
    </source>
</reference>
<dbReference type="Gene3D" id="3.30.530.20">
    <property type="match status" value="1"/>
</dbReference>
<comment type="caution">
    <text evidence="1">The sequence shown here is derived from an EMBL/GenBank/DDBJ whole genome shotgun (WGS) entry which is preliminary data.</text>
</comment>
<proteinExistence type="predicted"/>
<organism evidence="1 2">
    <name type="scientific">Roseiconus nitratireducens</name>
    <dbReference type="NCBI Taxonomy" id="2605748"/>
    <lineage>
        <taxon>Bacteria</taxon>
        <taxon>Pseudomonadati</taxon>
        <taxon>Planctomycetota</taxon>
        <taxon>Planctomycetia</taxon>
        <taxon>Pirellulales</taxon>
        <taxon>Pirellulaceae</taxon>
        <taxon>Roseiconus</taxon>
    </lineage>
</organism>
<dbReference type="AlphaFoldDB" id="A0A5M6D5M4"/>
<dbReference type="EMBL" id="VWOX01000007">
    <property type="protein sequence ID" value="KAA5542791.1"/>
    <property type="molecule type" value="Genomic_DNA"/>
</dbReference>
<dbReference type="InterPro" id="IPR023393">
    <property type="entry name" value="START-like_dom_sf"/>
</dbReference>
<dbReference type="Proteomes" id="UP000324479">
    <property type="component" value="Unassembled WGS sequence"/>
</dbReference>